<gene>
    <name evidence="2" type="ORF">VP01_663g2</name>
</gene>
<dbReference type="EMBL" id="LAVV01011985">
    <property type="protein sequence ID" value="KNZ47150.1"/>
    <property type="molecule type" value="Genomic_DNA"/>
</dbReference>
<keyword evidence="1" id="KW-0812">Transmembrane</keyword>
<sequence length="833" mass="96247">MVFEKALQKPSLVPSDILRLIFQEGPEFSSLLQQFNRIYHCKNTSDIQKFPGSFLQTTQRLCQDIYIGKKMEFEWQFSWSMLHFTCRKLRNLTNFFVAKLQRVANATGFVETNCCYATFFEAKRKSGSPLTSGPSDEGNMHCKKNLINCMQLTCSMLQPSFHSNSTCLPISFLGLSACQLQAVEQGLNQGPSENFDEGFQCRNKLFSNCCNKLVQAFRYEKQTTIKLNKNNTIDVCEEGEDERRVIGLYRQECELRSFSLNEGFMAIRSCSCTSCHKVIKYVKYTKIDCMELNIDGTGHVIEYGGWLLYVIFVGYVVWVAVVLYLLVSNFLFFILGYFSFVLDIYYRFQKYFSCFFLLKVSVCIHKYACIQPLMLLISIFICCISGEAHGGGSSLNPEHVIWEIQWVDNRVVELKAWQICVGSIQGAWNNWNIPLHSLSDIIVEKMHGYNNPSLTCLISRNSSQLSIKDALILAVFCHSLIHSSSHQLYYLRNLLKEFIIESYKLYTTSDQCVTSMGVFYLIFWNHRGFLNSSFLKFSKKGAFNLIVASISPIILGAFWPVKYIFLISIILEHVACNCAVILFGGIKSYMIKKSDIPNVKIVFKINLNCLNCVCFGIFLSLTIRGEREGILEGVSYLKQREVLHCQSEADCGIRSIGNIKNSIYVFNNYFNHLDMSHRLISHYQRNDLRKTTPRLYKHQSHDVEEVKFGIYMSNSLLLLWICPAENPKNGKKQQQQKQKHVINAPTPYKIGRIVEIFKNLLLAIKHMSKNWCLVMILRGIYFYIFIWFCYVLWKSLEKDKGKETRKNVRRGGMFFLFCLRFTQTAQVCSVMVF</sequence>
<proteinExistence type="predicted"/>
<reference evidence="2 3" key="1">
    <citation type="submission" date="2015-08" db="EMBL/GenBank/DDBJ databases">
        <title>Next Generation Sequencing and Analysis of the Genome of Puccinia sorghi L Schw, the Causal Agent of Maize Common Rust.</title>
        <authorList>
            <person name="Rochi L."/>
            <person name="Burguener G."/>
            <person name="Darino M."/>
            <person name="Turjanski A."/>
            <person name="Kreff E."/>
            <person name="Dieguez M.J."/>
            <person name="Sacco F."/>
        </authorList>
    </citation>
    <scope>NUCLEOTIDE SEQUENCE [LARGE SCALE GENOMIC DNA]</scope>
    <source>
        <strain evidence="2 3">RO10H11247</strain>
    </source>
</reference>
<keyword evidence="3" id="KW-1185">Reference proteome</keyword>
<dbReference type="VEuPathDB" id="FungiDB:VP01_663g2"/>
<feature type="transmembrane region" description="Helical" evidence="1">
    <location>
        <begin position="565"/>
        <end position="586"/>
    </location>
</feature>
<evidence type="ECO:0000313" key="2">
    <source>
        <dbReference type="EMBL" id="KNZ47150.1"/>
    </source>
</evidence>
<dbReference type="AlphaFoldDB" id="A0A0L6UH58"/>
<name>A0A0L6UH58_9BASI</name>
<protein>
    <submittedName>
        <fullName evidence="2">Uncharacterized protein</fullName>
    </submittedName>
</protein>
<dbReference type="Proteomes" id="UP000037035">
    <property type="component" value="Unassembled WGS sequence"/>
</dbReference>
<feature type="transmembrane region" description="Helical" evidence="1">
    <location>
        <begin position="306"/>
        <end position="324"/>
    </location>
</feature>
<feature type="transmembrane region" description="Helical" evidence="1">
    <location>
        <begin position="330"/>
        <end position="348"/>
    </location>
</feature>
<accession>A0A0L6UH58</accession>
<keyword evidence="1" id="KW-0472">Membrane</keyword>
<feature type="transmembrane region" description="Helical" evidence="1">
    <location>
        <begin position="771"/>
        <end position="793"/>
    </location>
</feature>
<evidence type="ECO:0000256" key="1">
    <source>
        <dbReference type="SAM" id="Phobius"/>
    </source>
</evidence>
<evidence type="ECO:0000313" key="3">
    <source>
        <dbReference type="Proteomes" id="UP000037035"/>
    </source>
</evidence>
<feature type="transmembrane region" description="Helical" evidence="1">
    <location>
        <begin position="542"/>
        <end position="559"/>
    </location>
</feature>
<comment type="caution">
    <text evidence="2">The sequence shown here is derived from an EMBL/GenBank/DDBJ whole genome shotgun (WGS) entry which is preliminary data.</text>
</comment>
<keyword evidence="1" id="KW-1133">Transmembrane helix</keyword>
<organism evidence="2 3">
    <name type="scientific">Puccinia sorghi</name>
    <dbReference type="NCBI Taxonomy" id="27349"/>
    <lineage>
        <taxon>Eukaryota</taxon>
        <taxon>Fungi</taxon>
        <taxon>Dikarya</taxon>
        <taxon>Basidiomycota</taxon>
        <taxon>Pucciniomycotina</taxon>
        <taxon>Pucciniomycetes</taxon>
        <taxon>Pucciniales</taxon>
        <taxon>Pucciniaceae</taxon>
        <taxon>Puccinia</taxon>
    </lineage>
</organism>